<dbReference type="GO" id="GO:0022857">
    <property type="term" value="F:transmembrane transporter activity"/>
    <property type="evidence" value="ECO:0007669"/>
    <property type="project" value="InterPro"/>
</dbReference>
<keyword evidence="4 7" id="KW-1133">Transmembrane helix</keyword>
<evidence type="ECO:0000256" key="6">
    <source>
        <dbReference type="SAM" id="MobiDB-lite"/>
    </source>
</evidence>
<dbReference type="Gene3D" id="1.20.1250.20">
    <property type="entry name" value="MFS general substrate transporter like domains"/>
    <property type="match status" value="1"/>
</dbReference>
<dbReference type="EMBL" id="GDHC01014430">
    <property type="protein sequence ID" value="JAQ04199.1"/>
    <property type="molecule type" value="Transcribed_RNA"/>
</dbReference>
<feature type="transmembrane region" description="Helical" evidence="7">
    <location>
        <begin position="468"/>
        <end position="485"/>
    </location>
</feature>
<dbReference type="InterPro" id="IPR036259">
    <property type="entry name" value="MFS_trans_sf"/>
</dbReference>
<evidence type="ECO:0000256" key="4">
    <source>
        <dbReference type="ARBA" id="ARBA00022989"/>
    </source>
</evidence>
<evidence type="ECO:0000256" key="3">
    <source>
        <dbReference type="ARBA" id="ARBA00022692"/>
    </source>
</evidence>
<dbReference type="SUPFAM" id="SSF103473">
    <property type="entry name" value="MFS general substrate transporter"/>
    <property type="match status" value="1"/>
</dbReference>
<evidence type="ECO:0000313" key="11">
    <source>
        <dbReference type="EMBL" id="JAQ04199.1"/>
    </source>
</evidence>
<dbReference type="InterPro" id="IPR011701">
    <property type="entry name" value="MFS"/>
</dbReference>
<feature type="transmembrane region" description="Helical" evidence="7">
    <location>
        <begin position="308"/>
        <end position="330"/>
    </location>
</feature>
<dbReference type="GO" id="GO:0005765">
    <property type="term" value="C:lysosomal membrane"/>
    <property type="evidence" value="ECO:0007669"/>
    <property type="project" value="TreeGrafter"/>
</dbReference>
<protein>
    <submittedName>
        <fullName evidence="9">Major facilitator superfamily domain-containing protein 8</fullName>
    </submittedName>
</protein>
<feature type="transmembrane region" description="Helical" evidence="7">
    <location>
        <begin position="46"/>
        <end position="68"/>
    </location>
</feature>
<dbReference type="PROSITE" id="PS50850">
    <property type="entry name" value="MFS"/>
    <property type="match status" value="1"/>
</dbReference>
<keyword evidence="2" id="KW-0813">Transport</keyword>
<dbReference type="PANTHER" id="PTHR23510:SF3">
    <property type="entry name" value="MAJOR FACILITATOR SUPERFAMILY DOMAIN-CONTAINING PROTEIN 8"/>
    <property type="match status" value="1"/>
</dbReference>
<evidence type="ECO:0000313" key="9">
    <source>
        <dbReference type="EMBL" id="JAF98383.1"/>
    </source>
</evidence>
<feature type="transmembrane region" description="Helical" evidence="7">
    <location>
        <begin position="439"/>
        <end position="462"/>
    </location>
</feature>
<feature type="transmembrane region" description="Helical" evidence="7">
    <location>
        <begin position="405"/>
        <end position="427"/>
    </location>
</feature>
<evidence type="ECO:0000256" key="7">
    <source>
        <dbReference type="SAM" id="Phobius"/>
    </source>
</evidence>
<sequence length="520" mass="57625">MPQGATHPENPSKNKGAEHDVPSPPLDLRHLETETEHADRWSSIRIMYFTVFLMSLGFSIVITGVWPYLHQLDRHATKEFMGLVVAAHPFAQMLFSPLVGWWGNKLGRIRIPLLCTVSIFILASAVYSSIEVFPTYRKYWMITARLFVGVSSANMALCRSYVSAATKLEERTRAVSMISLAQLLGFIVGPGLQAAVTPLGDDGYVIIKDRLTLNMYTAAGWINVLLGIVNFVLVLPRFFQEKSIAAKEVMLLSSAATEKDAWKQVKPDYVSAWTLIVAFFIFTFNFVLLESLGAAVTMDQFAWSNKQALSYLGVLLSVGGLMACVVSAFIDKICKRFGEVRVLLYGGFLLMVLGRVSCIPFGTDPPKINYKNATQFGNGTEVEELGCPVDQEWCLTTPAMTLNQFLVGFALTCIGYPIGISLIQALFSKTLGPRPQGVWMGLITGSGCLSRVFGPVFVVYIYTNLGTIWTFGTTAFMMVIGMLWFKIVSKRLTRSCIEAMSISKLETKPDIEMTEFIAEL</sequence>
<evidence type="ECO:0000259" key="8">
    <source>
        <dbReference type="PROSITE" id="PS50850"/>
    </source>
</evidence>
<evidence type="ECO:0000256" key="1">
    <source>
        <dbReference type="ARBA" id="ARBA00004127"/>
    </source>
</evidence>
<dbReference type="AlphaFoldDB" id="A0A0A9VRJ4"/>
<organism evidence="9">
    <name type="scientific">Lygus hesperus</name>
    <name type="common">Western plant bug</name>
    <dbReference type="NCBI Taxonomy" id="30085"/>
    <lineage>
        <taxon>Eukaryota</taxon>
        <taxon>Metazoa</taxon>
        <taxon>Ecdysozoa</taxon>
        <taxon>Arthropoda</taxon>
        <taxon>Hexapoda</taxon>
        <taxon>Insecta</taxon>
        <taxon>Pterygota</taxon>
        <taxon>Neoptera</taxon>
        <taxon>Paraneoptera</taxon>
        <taxon>Hemiptera</taxon>
        <taxon>Heteroptera</taxon>
        <taxon>Panheteroptera</taxon>
        <taxon>Cimicomorpha</taxon>
        <taxon>Miridae</taxon>
        <taxon>Mirini</taxon>
        <taxon>Lygus</taxon>
    </lineage>
</organism>
<dbReference type="GO" id="GO:0012505">
    <property type="term" value="C:endomembrane system"/>
    <property type="evidence" value="ECO:0007669"/>
    <property type="project" value="UniProtKB-SubCell"/>
</dbReference>
<feature type="domain" description="Major facilitator superfamily (MFS) profile" evidence="8">
    <location>
        <begin position="43"/>
        <end position="493"/>
    </location>
</feature>
<feature type="transmembrane region" description="Helical" evidence="7">
    <location>
        <begin position="174"/>
        <end position="196"/>
    </location>
</feature>
<feature type="compositionally biased region" description="Basic and acidic residues" evidence="6">
    <location>
        <begin position="10"/>
        <end position="27"/>
    </location>
</feature>
<feature type="region of interest" description="Disordered" evidence="6">
    <location>
        <begin position="1"/>
        <end position="27"/>
    </location>
</feature>
<gene>
    <name evidence="9" type="primary">mfsd8_2</name>
    <name evidence="11" type="synonym">mfsd8_0</name>
    <name evidence="9" type="ORF">CM83_34974</name>
    <name evidence="11" type="ORF">g.47120</name>
</gene>
<feature type="transmembrane region" description="Helical" evidence="7">
    <location>
        <begin position="80"/>
        <end position="99"/>
    </location>
</feature>
<reference evidence="10" key="3">
    <citation type="submission" date="2014-09" db="EMBL/GenBank/DDBJ databases">
        <authorList>
            <person name="Magalhaes I.L.F."/>
            <person name="Oliveira U."/>
            <person name="Santos F.R."/>
            <person name="Vidigal T.H.D.A."/>
            <person name="Brescovit A.D."/>
            <person name="Santos A.J."/>
        </authorList>
    </citation>
    <scope>NUCLEOTIDE SEQUENCE</scope>
</reference>
<feature type="transmembrane region" description="Helical" evidence="7">
    <location>
        <begin position="111"/>
        <end position="130"/>
    </location>
</feature>
<name>A0A0A9VRJ4_LYGHE</name>
<feature type="transmembrane region" description="Helical" evidence="7">
    <location>
        <begin position="269"/>
        <end position="288"/>
    </location>
</feature>
<dbReference type="PANTHER" id="PTHR23510">
    <property type="entry name" value="INNER MEMBRANE TRANSPORT PROTEIN YAJR"/>
    <property type="match status" value="1"/>
</dbReference>
<feature type="transmembrane region" description="Helical" evidence="7">
    <location>
        <begin position="342"/>
        <end position="362"/>
    </location>
</feature>
<reference evidence="9" key="2">
    <citation type="submission" date="2014-07" db="EMBL/GenBank/DDBJ databases">
        <authorList>
            <person name="Hull J."/>
        </authorList>
    </citation>
    <scope>NUCLEOTIDE SEQUENCE</scope>
</reference>
<dbReference type="InterPro" id="IPR051068">
    <property type="entry name" value="MFS_Domain-Containing_Protein"/>
</dbReference>
<dbReference type="EMBL" id="GBRD01015400">
    <property type="protein sequence ID" value="JAG50426.1"/>
    <property type="molecule type" value="Transcribed_RNA"/>
</dbReference>
<proteinExistence type="predicted"/>
<evidence type="ECO:0000256" key="5">
    <source>
        <dbReference type="ARBA" id="ARBA00023136"/>
    </source>
</evidence>
<dbReference type="InterPro" id="IPR020846">
    <property type="entry name" value="MFS_dom"/>
</dbReference>
<keyword evidence="5 7" id="KW-0472">Membrane</keyword>
<dbReference type="CDD" id="cd17326">
    <property type="entry name" value="MFS_MFSD8"/>
    <property type="match status" value="1"/>
</dbReference>
<comment type="subcellular location">
    <subcellularLocation>
        <location evidence="1">Endomembrane system</location>
        <topology evidence="1">Multi-pass membrane protein</topology>
    </subcellularLocation>
</comment>
<evidence type="ECO:0000313" key="10">
    <source>
        <dbReference type="EMBL" id="JAG50426.1"/>
    </source>
</evidence>
<keyword evidence="3 7" id="KW-0812">Transmembrane</keyword>
<dbReference type="EMBL" id="GBHO01045220">
    <property type="protein sequence ID" value="JAF98383.1"/>
    <property type="molecule type" value="Transcribed_RNA"/>
</dbReference>
<feature type="transmembrane region" description="Helical" evidence="7">
    <location>
        <begin position="216"/>
        <end position="235"/>
    </location>
</feature>
<reference evidence="9" key="1">
    <citation type="journal article" date="2014" name="PLoS ONE">
        <title>Transcriptome-Based Identification of ABC Transporters in the Western Tarnished Plant Bug Lygus hesperus.</title>
        <authorList>
            <person name="Hull J.J."/>
            <person name="Chaney K."/>
            <person name="Geib S.M."/>
            <person name="Fabrick J.A."/>
            <person name="Brent C.S."/>
            <person name="Walsh D."/>
            <person name="Lavine L.C."/>
        </authorList>
    </citation>
    <scope>NUCLEOTIDE SEQUENCE</scope>
</reference>
<feature type="transmembrane region" description="Helical" evidence="7">
    <location>
        <begin position="142"/>
        <end position="162"/>
    </location>
</feature>
<dbReference type="Pfam" id="PF07690">
    <property type="entry name" value="MFS_1"/>
    <property type="match status" value="1"/>
</dbReference>
<reference evidence="11" key="4">
    <citation type="journal article" date="2016" name="Gigascience">
        <title>De novo construction of an expanded transcriptome assembly for the western tarnished plant bug, Lygus hesperus.</title>
        <authorList>
            <person name="Tassone E.E."/>
            <person name="Geib S.M."/>
            <person name="Hall B."/>
            <person name="Fabrick J.A."/>
            <person name="Brent C.S."/>
            <person name="Hull J.J."/>
        </authorList>
    </citation>
    <scope>NUCLEOTIDE SEQUENCE</scope>
</reference>
<evidence type="ECO:0000256" key="2">
    <source>
        <dbReference type="ARBA" id="ARBA00022448"/>
    </source>
</evidence>
<accession>A0A0A9VRJ4</accession>